<accession>A0AAQ3KL88</accession>
<evidence type="ECO:0000313" key="2">
    <source>
        <dbReference type="EMBL" id="WOL11088.1"/>
    </source>
</evidence>
<dbReference type="Proteomes" id="UP001327560">
    <property type="component" value="Chromosome 6"/>
</dbReference>
<dbReference type="AlphaFoldDB" id="A0AAQ3KL88"/>
<dbReference type="EMBL" id="CP136895">
    <property type="protein sequence ID" value="WOL11088.1"/>
    <property type="molecule type" value="Genomic_DNA"/>
</dbReference>
<feature type="region of interest" description="Disordered" evidence="1">
    <location>
        <begin position="200"/>
        <end position="225"/>
    </location>
</feature>
<evidence type="ECO:0000313" key="3">
    <source>
        <dbReference type="Proteomes" id="UP001327560"/>
    </source>
</evidence>
<name>A0AAQ3KL88_9LILI</name>
<evidence type="ECO:0000256" key="1">
    <source>
        <dbReference type="SAM" id="MobiDB-lite"/>
    </source>
</evidence>
<proteinExistence type="predicted"/>
<gene>
    <name evidence="2" type="ORF">Cni_G19849</name>
</gene>
<reference evidence="2 3" key="1">
    <citation type="submission" date="2023-10" db="EMBL/GenBank/DDBJ databases">
        <title>Chromosome-scale genome assembly provides insights into flower coloration mechanisms of Canna indica.</title>
        <authorList>
            <person name="Li C."/>
        </authorList>
    </citation>
    <scope>NUCLEOTIDE SEQUENCE [LARGE SCALE GENOMIC DNA]</scope>
    <source>
        <tissue evidence="2">Flower</tissue>
    </source>
</reference>
<protein>
    <submittedName>
        <fullName evidence="2">Uncharacterized protein</fullName>
    </submittedName>
</protein>
<sequence>MFISMAWHPRIRTVEKGQFQCMHAGQTGLHPNGLPLRRPTPPSGLLPVKPRVSCGGGRVVGGEVQIEHGQRISAASACVITRGGVVHFSACGVDGPGDPAVGGLMSPPVIVGGVLFAIAAPFPDAPREQHEARDAVVVVVLVVIATGSKQETIGSSESHVDSRRKLLLLSFRGIDEEDEEEAIKDLYRFDVDSVDQKLSPLPTAGSVGHHHVHNHHGQRGQERRLDQPVASLPAIAASAWRGDAAAENDMLKSFAST</sequence>
<keyword evidence="3" id="KW-1185">Reference proteome</keyword>
<organism evidence="2 3">
    <name type="scientific">Canna indica</name>
    <name type="common">Indian-shot</name>
    <dbReference type="NCBI Taxonomy" id="4628"/>
    <lineage>
        <taxon>Eukaryota</taxon>
        <taxon>Viridiplantae</taxon>
        <taxon>Streptophyta</taxon>
        <taxon>Embryophyta</taxon>
        <taxon>Tracheophyta</taxon>
        <taxon>Spermatophyta</taxon>
        <taxon>Magnoliopsida</taxon>
        <taxon>Liliopsida</taxon>
        <taxon>Zingiberales</taxon>
        <taxon>Cannaceae</taxon>
        <taxon>Canna</taxon>
    </lineage>
</organism>
<feature type="compositionally biased region" description="Basic residues" evidence="1">
    <location>
        <begin position="208"/>
        <end position="218"/>
    </location>
</feature>